<sequence length="224" mass="25003">MSLVASTGEEEDGAKIVTVETKQNTQTNEVISSGNVETCEVRCALSENLRQMITGSCAKMTSQSYLCVSTTKTTVGSGQEGDYEDNSDDEDLQNFSLCVPAESSSTHRHQITQEEAGLEPISHPAIQEDLLHGVEPSPDSDRATLEQDIMKFIQLWEEEREVNQQLIENLDRSNERIRDLGDELGFVSMDLHKLLKENRSLKEENEDLAMENQALISAIQNIKI</sequence>
<dbReference type="RefSeq" id="XP_014672740.1">
    <property type="nucleotide sequence ID" value="XM_014817254.1"/>
</dbReference>
<protein>
    <submittedName>
        <fullName evidence="3">Uncharacterized protein LOC106813184</fullName>
    </submittedName>
</protein>
<gene>
    <name evidence="3" type="primary">LOC106813184</name>
</gene>
<evidence type="ECO:0000256" key="1">
    <source>
        <dbReference type="SAM" id="Coils"/>
    </source>
</evidence>
<dbReference type="GeneID" id="106813184"/>
<organism evidence="2 3">
    <name type="scientific">Priapulus caudatus</name>
    <name type="common">Priapulid worm</name>
    <dbReference type="NCBI Taxonomy" id="37621"/>
    <lineage>
        <taxon>Eukaryota</taxon>
        <taxon>Metazoa</taxon>
        <taxon>Ecdysozoa</taxon>
        <taxon>Scalidophora</taxon>
        <taxon>Priapulida</taxon>
        <taxon>Priapulimorpha</taxon>
        <taxon>Priapulimorphida</taxon>
        <taxon>Priapulidae</taxon>
        <taxon>Priapulus</taxon>
    </lineage>
</organism>
<dbReference type="Proteomes" id="UP000695022">
    <property type="component" value="Unplaced"/>
</dbReference>
<keyword evidence="1" id="KW-0175">Coiled coil</keyword>
<accession>A0ABM1EKL9</accession>
<feature type="coiled-coil region" evidence="1">
    <location>
        <begin position="163"/>
        <end position="218"/>
    </location>
</feature>
<reference evidence="3" key="1">
    <citation type="submission" date="2025-08" db="UniProtKB">
        <authorList>
            <consortium name="RefSeq"/>
        </authorList>
    </citation>
    <scope>IDENTIFICATION</scope>
</reference>
<evidence type="ECO:0000313" key="3">
    <source>
        <dbReference type="RefSeq" id="XP_014672740.1"/>
    </source>
</evidence>
<name>A0ABM1EKL9_PRICU</name>
<proteinExistence type="predicted"/>
<keyword evidence="2" id="KW-1185">Reference proteome</keyword>
<evidence type="ECO:0000313" key="2">
    <source>
        <dbReference type="Proteomes" id="UP000695022"/>
    </source>
</evidence>